<reference evidence="11" key="1">
    <citation type="submission" date="2021-10" db="EMBL/GenBank/DDBJ databases">
        <title>De novo Genome Assembly of Clathrus columnatus (Basidiomycota, Fungi) Using Illumina and Nanopore Sequence Data.</title>
        <authorList>
            <person name="Ogiso-Tanaka E."/>
            <person name="Itagaki H."/>
            <person name="Hosoya T."/>
            <person name="Hosaka K."/>
        </authorList>
    </citation>
    <scope>NUCLEOTIDE SEQUENCE</scope>
    <source>
        <strain evidence="11">MO-923</strain>
    </source>
</reference>
<dbReference type="InterPro" id="IPR006593">
    <property type="entry name" value="Cyt_b561/ferric_Rdtase_TM"/>
</dbReference>
<dbReference type="SMART" id="SM00664">
    <property type="entry name" value="DoH"/>
    <property type="match status" value="1"/>
</dbReference>
<organism evidence="11 12">
    <name type="scientific">Clathrus columnatus</name>
    <dbReference type="NCBI Taxonomy" id="1419009"/>
    <lineage>
        <taxon>Eukaryota</taxon>
        <taxon>Fungi</taxon>
        <taxon>Dikarya</taxon>
        <taxon>Basidiomycota</taxon>
        <taxon>Agaricomycotina</taxon>
        <taxon>Agaricomycetes</taxon>
        <taxon>Phallomycetidae</taxon>
        <taxon>Phallales</taxon>
        <taxon>Clathraceae</taxon>
        <taxon>Clathrus</taxon>
    </lineage>
</organism>
<feature type="transmembrane region" description="Helical" evidence="8">
    <location>
        <begin position="272"/>
        <end position="297"/>
    </location>
</feature>
<evidence type="ECO:0000256" key="4">
    <source>
        <dbReference type="ARBA" id="ARBA00022982"/>
    </source>
</evidence>
<gene>
    <name evidence="11" type="ORF">Clacol_010147</name>
</gene>
<evidence type="ECO:0000256" key="3">
    <source>
        <dbReference type="ARBA" id="ARBA00022692"/>
    </source>
</evidence>
<comment type="caution">
    <text evidence="11">The sequence shown here is derived from an EMBL/GenBank/DDBJ whole genome shotgun (WGS) entry which is preliminary data.</text>
</comment>
<dbReference type="Pfam" id="PF16010">
    <property type="entry name" value="CDH-cyt"/>
    <property type="match status" value="1"/>
</dbReference>
<evidence type="ECO:0000256" key="2">
    <source>
        <dbReference type="ARBA" id="ARBA00022448"/>
    </source>
</evidence>
<feature type="transmembrane region" description="Helical" evidence="8">
    <location>
        <begin position="345"/>
        <end position="369"/>
    </location>
</feature>
<feature type="domain" description="Cytochrome b561" evidence="10">
    <location>
        <begin position="238"/>
        <end position="438"/>
    </location>
</feature>
<keyword evidence="3 8" id="KW-0812">Transmembrane</keyword>
<dbReference type="PANTHER" id="PTHR47797">
    <property type="entry name" value="DEHYDROGENASE, PUTATIVE (AFU_ORTHOLOGUE AFUA_8G05805)-RELATED"/>
    <property type="match status" value="1"/>
</dbReference>
<protein>
    <recommendedName>
        <fullName evidence="10">Cytochrome b561 domain-containing protein</fullName>
    </recommendedName>
</protein>
<feature type="chain" id="PRO_5043865045" description="Cytochrome b561 domain-containing protein" evidence="9">
    <location>
        <begin position="25"/>
        <end position="482"/>
    </location>
</feature>
<feature type="compositionally biased region" description="Acidic residues" evidence="7">
    <location>
        <begin position="47"/>
        <end position="59"/>
    </location>
</feature>
<feature type="transmembrane region" description="Helical" evidence="8">
    <location>
        <begin position="381"/>
        <end position="399"/>
    </location>
</feature>
<dbReference type="GO" id="GO:0016020">
    <property type="term" value="C:membrane"/>
    <property type="evidence" value="ECO:0007669"/>
    <property type="project" value="UniProtKB-SubCell"/>
</dbReference>
<keyword evidence="5 8" id="KW-1133">Transmembrane helix</keyword>
<dbReference type="SUPFAM" id="SSF81665">
    <property type="entry name" value="Calcium ATPase, transmembrane domain M"/>
    <property type="match status" value="1"/>
</dbReference>
<dbReference type="AlphaFoldDB" id="A0AAV5AMN6"/>
<dbReference type="Pfam" id="PF03188">
    <property type="entry name" value="Cytochrom_B561"/>
    <property type="match status" value="1"/>
</dbReference>
<dbReference type="CDD" id="cd08760">
    <property type="entry name" value="Cyt_b561_FRRS1_like"/>
    <property type="match status" value="1"/>
</dbReference>
<feature type="transmembrane region" description="Helical" evidence="8">
    <location>
        <begin position="309"/>
        <end position="333"/>
    </location>
</feature>
<dbReference type="CDD" id="cd09630">
    <property type="entry name" value="CDH_like_cytochrome"/>
    <property type="match status" value="1"/>
</dbReference>
<sequence>MSVTTKKCFLYILLALFFIPLIVANPRGGPGNDNDDNGNDGGHDGDGDNDGDGGADNDGDGAATNSPAGGAGGASANLPGTNSTGLGGLQGDMQCPGSELMCVTGIVNGSSITYELQSTGVQPFGWMAIGFGTQMPNTPMVILWANADGSITLSQRQAPAQVMPTPVANPPKVATAVPQLSSLTGSQPKVVFTIPGTASLTNLIWAFGTTKPAEPAGSTLLQHIDSGTFTLDLTKTLPGGVNGTAGINGTSSALPIPKGSFTIPFLPYQKLIIAHAAFVSLGFLILLPSGVLLARLSRTYNNKWFKGHWIIQFALAGPVIITGCILGFIAVNAQGGGETHTNHKTIGVVLLALYIAQCALGAFIHFVKIRVWRFNRPPQNYYHAILGLTILGLSFYQAWLGFTQEWPNSTGRPPVIVAVAYIGGLAYYLPRQLRQEKKSRRRAERPVSIRSNNASDYEEIHELNPNATRFMVFNGNRYRLES</sequence>
<dbReference type="InterPro" id="IPR005018">
    <property type="entry name" value="DOMON_domain"/>
</dbReference>
<evidence type="ECO:0000256" key="7">
    <source>
        <dbReference type="SAM" id="MobiDB-lite"/>
    </source>
</evidence>
<feature type="transmembrane region" description="Helical" evidence="8">
    <location>
        <begin position="411"/>
        <end position="430"/>
    </location>
</feature>
<keyword evidence="9" id="KW-0732">Signal</keyword>
<evidence type="ECO:0000313" key="12">
    <source>
        <dbReference type="Proteomes" id="UP001050691"/>
    </source>
</evidence>
<accession>A0AAV5AMN6</accession>
<keyword evidence="6 8" id="KW-0472">Membrane</keyword>
<evidence type="ECO:0000256" key="6">
    <source>
        <dbReference type="ARBA" id="ARBA00023136"/>
    </source>
</evidence>
<dbReference type="SMART" id="SM00665">
    <property type="entry name" value="B561"/>
    <property type="match status" value="1"/>
</dbReference>
<keyword evidence="2" id="KW-0813">Transport</keyword>
<evidence type="ECO:0000256" key="9">
    <source>
        <dbReference type="SAM" id="SignalP"/>
    </source>
</evidence>
<proteinExistence type="predicted"/>
<dbReference type="PANTHER" id="PTHR47797:SF3">
    <property type="entry name" value="CYTOCHROME B561 DOMAIN-CONTAINING PROTEIN"/>
    <property type="match status" value="1"/>
</dbReference>
<feature type="compositionally biased region" description="Low complexity" evidence="7">
    <location>
        <begin position="60"/>
        <end position="80"/>
    </location>
</feature>
<dbReference type="InterPro" id="IPR023298">
    <property type="entry name" value="ATPase_P-typ_TM_dom_sf"/>
</dbReference>
<dbReference type="InterPro" id="IPR015920">
    <property type="entry name" value="Cellobiose_DH-like_cyt"/>
</dbReference>
<comment type="subcellular location">
    <subcellularLocation>
        <location evidence="1">Membrane</location>
    </subcellularLocation>
</comment>
<evidence type="ECO:0000256" key="8">
    <source>
        <dbReference type="SAM" id="Phobius"/>
    </source>
</evidence>
<dbReference type="PROSITE" id="PS50939">
    <property type="entry name" value="CYTOCHROME_B561"/>
    <property type="match status" value="1"/>
</dbReference>
<dbReference type="Gene3D" id="1.20.120.1770">
    <property type="match status" value="1"/>
</dbReference>
<name>A0AAV5AMN6_9AGAM</name>
<keyword evidence="12" id="KW-1185">Reference proteome</keyword>
<dbReference type="SUPFAM" id="SSF49344">
    <property type="entry name" value="CBD9-like"/>
    <property type="match status" value="1"/>
</dbReference>
<dbReference type="Gene3D" id="2.60.40.1210">
    <property type="entry name" value="Cellobiose dehydrogenase, cytochrome domain"/>
    <property type="match status" value="1"/>
</dbReference>
<evidence type="ECO:0000259" key="10">
    <source>
        <dbReference type="PROSITE" id="PS50939"/>
    </source>
</evidence>
<dbReference type="EMBL" id="BPWL01000011">
    <property type="protein sequence ID" value="GJJ15869.1"/>
    <property type="molecule type" value="Genomic_DNA"/>
</dbReference>
<evidence type="ECO:0000313" key="11">
    <source>
        <dbReference type="EMBL" id="GJJ15869.1"/>
    </source>
</evidence>
<keyword evidence="4" id="KW-0249">Electron transport</keyword>
<evidence type="ECO:0000256" key="1">
    <source>
        <dbReference type="ARBA" id="ARBA00004370"/>
    </source>
</evidence>
<evidence type="ECO:0000256" key="5">
    <source>
        <dbReference type="ARBA" id="ARBA00022989"/>
    </source>
</evidence>
<dbReference type="Proteomes" id="UP001050691">
    <property type="component" value="Unassembled WGS sequence"/>
</dbReference>
<feature type="region of interest" description="Disordered" evidence="7">
    <location>
        <begin position="30"/>
        <end position="85"/>
    </location>
</feature>
<feature type="signal peptide" evidence="9">
    <location>
        <begin position="1"/>
        <end position="24"/>
    </location>
</feature>